<dbReference type="Proteomes" id="UP000887574">
    <property type="component" value="Unplaced"/>
</dbReference>
<keyword evidence="2" id="KW-1185">Reference proteome</keyword>
<evidence type="ECO:0000313" key="3">
    <source>
        <dbReference type="WBParaSite" id="jg17438"/>
    </source>
</evidence>
<protein>
    <submittedName>
        <fullName evidence="3">Uncharacterized protein</fullName>
    </submittedName>
</protein>
<feature type="compositionally biased region" description="Basic and acidic residues" evidence="1">
    <location>
        <begin position="8"/>
        <end position="17"/>
    </location>
</feature>
<accession>A0A915DAR2</accession>
<name>A0A915DAR2_9BILA</name>
<reference evidence="3" key="1">
    <citation type="submission" date="2022-11" db="UniProtKB">
        <authorList>
            <consortium name="WormBaseParasite"/>
        </authorList>
    </citation>
    <scope>IDENTIFICATION</scope>
</reference>
<dbReference type="WBParaSite" id="jg17438">
    <property type="protein sequence ID" value="jg17438"/>
    <property type="gene ID" value="jg17438"/>
</dbReference>
<organism evidence="2 3">
    <name type="scientific">Ditylenchus dipsaci</name>
    <dbReference type="NCBI Taxonomy" id="166011"/>
    <lineage>
        <taxon>Eukaryota</taxon>
        <taxon>Metazoa</taxon>
        <taxon>Ecdysozoa</taxon>
        <taxon>Nematoda</taxon>
        <taxon>Chromadorea</taxon>
        <taxon>Rhabditida</taxon>
        <taxon>Tylenchina</taxon>
        <taxon>Tylenchomorpha</taxon>
        <taxon>Sphaerularioidea</taxon>
        <taxon>Anguinidae</taxon>
        <taxon>Anguininae</taxon>
        <taxon>Ditylenchus</taxon>
    </lineage>
</organism>
<evidence type="ECO:0000313" key="2">
    <source>
        <dbReference type="Proteomes" id="UP000887574"/>
    </source>
</evidence>
<dbReference type="AlphaFoldDB" id="A0A915DAR2"/>
<sequence>MICTEESSDNRDSDAAHKGQAGCNEKFGGQLSNNSDERKGRDIASNMRQIRLIQCAILVRKPSSSEEQILKLVTDYTAVDPLLRQRLPFFRYIQTHMAKLHPPMPDDEVEVVVNMPVQDPSQQPQNLGT</sequence>
<feature type="region of interest" description="Disordered" evidence="1">
    <location>
        <begin position="1"/>
        <end position="43"/>
    </location>
</feature>
<proteinExistence type="predicted"/>
<evidence type="ECO:0000256" key="1">
    <source>
        <dbReference type="SAM" id="MobiDB-lite"/>
    </source>
</evidence>